<feature type="domain" description="Gamma-glutamylcyclotransferase AIG2-like" evidence="1">
    <location>
        <begin position="21"/>
        <end position="131"/>
    </location>
</feature>
<reference evidence="2" key="2">
    <citation type="submission" date="2020-09" db="EMBL/GenBank/DDBJ databases">
        <authorList>
            <person name="Sun Q."/>
            <person name="Ohkuma M."/>
        </authorList>
    </citation>
    <scope>NUCLEOTIDE SEQUENCE</scope>
    <source>
        <strain evidence="2">JCM 18487</strain>
    </source>
</reference>
<dbReference type="AlphaFoldDB" id="A0A917KDG9"/>
<evidence type="ECO:0000313" key="3">
    <source>
        <dbReference type="Proteomes" id="UP000637695"/>
    </source>
</evidence>
<sequence>MRDIWNQDTLNQNGQTRTYTVFVYGTLRRGEANRAVMAPFVVRELGLGKIRGTLYDLGAYPAVVLRGFGLVAGEWVEVTDRGLFVLDQLEGYPGLYDRTIVQDVRGRWQGFVYHMRRVPQGAVRIPGGDWVAWRKRRKGGR</sequence>
<evidence type="ECO:0000259" key="1">
    <source>
        <dbReference type="Pfam" id="PF06094"/>
    </source>
</evidence>
<reference evidence="2" key="1">
    <citation type="journal article" date="2014" name="Int. J. Syst. Evol. Microbiol.">
        <title>Complete genome sequence of Corynebacterium casei LMG S-19264T (=DSM 44701T), isolated from a smear-ripened cheese.</title>
        <authorList>
            <consortium name="US DOE Joint Genome Institute (JGI-PGF)"/>
            <person name="Walter F."/>
            <person name="Albersmeier A."/>
            <person name="Kalinowski J."/>
            <person name="Ruckert C."/>
        </authorList>
    </citation>
    <scope>NUCLEOTIDE SEQUENCE</scope>
    <source>
        <strain evidence="2">JCM 18487</strain>
    </source>
</reference>
<dbReference type="Pfam" id="PF06094">
    <property type="entry name" value="GGACT"/>
    <property type="match status" value="1"/>
</dbReference>
<proteinExistence type="predicted"/>
<dbReference type="InterPro" id="IPR036568">
    <property type="entry name" value="GGCT-like_sf"/>
</dbReference>
<organism evidence="2 3">
    <name type="scientific">Alicyclobacillus cellulosilyticus</name>
    <dbReference type="NCBI Taxonomy" id="1003997"/>
    <lineage>
        <taxon>Bacteria</taxon>
        <taxon>Bacillati</taxon>
        <taxon>Bacillota</taxon>
        <taxon>Bacilli</taxon>
        <taxon>Bacillales</taxon>
        <taxon>Alicyclobacillaceae</taxon>
        <taxon>Alicyclobacillus</taxon>
    </lineage>
</organism>
<accession>A0A917KDG9</accession>
<comment type="caution">
    <text evidence="2">The sequence shown here is derived from an EMBL/GenBank/DDBJ whole genome shotgun (WGS) entry which is preliminary data.</text>
</comment>
<gene>
    <name evidence="2" type="ORF">GCM10010885_16040</name>
</gene>
<name>A0A917KDG9_9BACL</name>
<evidence type="ECO:0000313" key="2">
    <source>
        <dbReference type="EMBL" id="GGJ07747.1"/>
    </source>
</evidence>
<dbReference type="CDD" id="cd06661">
    <property type="entry name" value="GGCT_like"/>
    <property type="match status" value="1"/>
</dbReference>
<dbReference type="Gene3D" id="3.10.490.10">
    <property type="entry name" value="Gamma-glutamyl cyclotransferase-like"/>
    <property type="match status" value="1"/>
</dbReference>
<dbReference type="InterPro" id="IPR009288">
    <property type="entry name" value="AIG2-like_dom"/>
</dbReference>
<dbReference type="RefSeq" id="WP_229776661.1">
    <property type="nucleotide sequence ID" value="NZ_BMOY01000023.1"/>
</dbReference>
<dbReference type="EMBL" id="BMOY01000023">
    <property type="protein sequence ID" value="GGJ07747.1"/>
    <property type="molecule type" value="Genomic_DNA"/>
</dbReference>
<dbReference type="SUPFAM" id="SSF110857">
    <property type="entry name" value="Gamma-glutamyl cyclotransferase-like"/>
    <property type="match status" value="1"/>
</dbReference>
<dbReference type="Proteomes" id="UP000637695">
    <property type="component" value="Unassembled WGS sequence"/>
</dbReference>
<protein>
    <submittedName>
        <fullName evidence="2">Gamma-glutamylcyclotransferase</fullName>
    </submittedName>
</protein>
<keyword evidence="3" id="KW-1185">Reference proteome</keyword>
<dbReference type="InterPro" id="IPR013024">
    <property type="entry name" value="GGCT-like"/>
</dbReference>